<dbReference type="Gene3D" id="2.60.120.260">
    <property type="entry name" value="Galactose-binding domain-like"/>
    <property type="match status" value="1"/>
</dbReference>
<dbReference type="GO" id="GO:0030425">
    <property type="term" value="C:dendrite"/>
    <property type="evidence" value="ECO:0007669"/>
    <property type="project" value="TreeGrafter"/>
</dbReference>
<dbReference type="PROSITE" id="PS51550">
    <property type="entry name" value="EPH_LBD"/>
    <property type="match status" value="1"/>
</dbReference>
<keyword evidence="16" id="KW-1185">Reference proteome</keyword>
<evidence type="ECO:0000256" key="5">
    <source>
        <dbReference type="ARBA" id="ARBA00022737"/>
    </source>
</evidence>
<organism evidence="15 16">
    <name type="scientific">Anguilla anguilla</name>
    <name type="common">European freshwater eel</name>
    <name type="synonym">Muraena anguilla</name>
    <dbReference type="NCBI Taxonomy" id="7936"/>
    <lineage>
        <taxon>Eukaryota</taxon>
        <taxon>Metazoa</taxon>
        <taxon>Chordata</taxon>
        <taxon>Craniata</taxon>
        <taxon>Vertebrata</taxon>
        <taxon>Euteleostomi</taxon>
        <taxon>Actinopterygii</taxon>
        <taxon>Neopterygii</taxon>
        <taxon>Teleostei</taxon>
        <taxon>Anguilliformes</taxon>
        <taxon>Anguillidae</taxon>
        <taxon>Anguilla</taxon>
    </lineage>
</organism>
<dbReference type="InterPro" id="IPR036116">
    <property type="entry name" value="FN3_sf"/>
</dbReference>
<keyword evidence="10" id="KW-0675">Receptor</keyword>
<dbReference type="FunFam" id="2.60.120.260:FF:000071">
    <property type="entry name" value="Ephrin type-B receptor 4"/>
    <property type="match status" value="1"/>
</dbReference>
<dbReference type="AlphaFoldDB" id="A0A9D3MCI0"/>
<evidence type="ECO:0000256" key="12">
    <source>
        <dbReference type="SAM" id="SignalP"/>
    </source>
</evidence>
<keyword evidence="8" id="KW-1133">Transmembrane helix</keyword>
<sequence>MGRVCAAIGIILLEFLYHLSAEEEILMYTKTETSDLKWTIHPRENPQWEEVSGLDEDNNSVRTYQICPSDGAGSLGSHWLRSTLIQRRGAWQAYVELRFTMMECSSLPSHHRTCKETFNLLYYQADADEATPDHPSWMENPYVKVDTVAADFLLRKDGERKFNVKTLRLGPLTARGFYLAFQAQGACMALLSVRVFFKKCPAITRAFSSFPETVPRALVQEAQGVCVPNAAQRPAKAAAPPRMFCGEDGQWVGQPTSTCTCLPGYQPVALDASCHECPVGWFKSGPGAGQCSLCPANSHSASVGAASCACRPGYLRASSDTPETPCTTPSAPRSIVTQVNDTSVTLEWSEPLDSGGRRDLSYAVLCLLCRPLGAPCTLRGQRELPARPAGLTARRVTVWGLLPHTTYSFSVQAHNGVSQHSGREPAADSVNVTTSARWCGAGERSERGRGGAGGGAGGGGSEMPVLVSGIMQGDATESSMTLHWTRPEQPHYTILLYQLRYCERQRQEEEHSCRYKESSSNEVVLSDLRRATEYEVQVRARTVAGYGSFSPATTVRTLPEATPDSQLMVTGSWLPWELCCSSPSSPWPCSAYANTAG</sequence>
<evidence type="ECO:0000256" key="1">
    <source>
        <dbReference type="ARBA" id="ARBA00004251"/>
    </source>
</evidence>
<dbReference type="PANTHER" id="PTHR46877:SF14">
    <property type="entry name" value="RECEPTOR PROTEIN-TYROSINE KINASE"/>
    <property type="match status" value="1"/>
</dbReference>
<dbReference type="GO" id="GO:0005524">
    <property type="term" value="F:ATP binding"/>
    <property type="evidence" value="ECO:0007669"/>
    <property type="project" value="UniProtKB-KW"/>
</dbReference>
<evidence type="ECO:0000259" key="13">
    <source>
        <dbReference type="PROSITE" id="PS50853"/>
    </source>
</evidence>
<dbReference type="SUPFAM" id="SSF49785">
    <property type="entry name" value="Galactose-binding domain-like"/>
    <property type="match status" value="1"/>
</dbReference>
<reference evidence="15" key="1">
    <citation type="submission" date="2021-01" db="EMBL/GenBank/DDBJ databases">
        <title>A chromosome-scale assembly of European eel, Anguilla anguilla.</title>
        <authorList>
            <person name="Henkel C."/>
            <person name="Jong-Raadsen S.A."/>
            <person name="Dufour S."/>
            <person name="Weltzien F.-A."/>
            <person name="Palstra A.P."/>
            <person name="Pelster B."/>
            <person name="Spaink H.P."/>
            <person name="Van Den Thillart G.E."/>
            <person name="Jansen H."/>
            <person name="Zahm M."/>
            <person name="Klopp C."/>
            <person name="Cedric C."/>
            <person name="Louis A."/>
            <person name="Berthelot C."/>
            <person name="Parey E."/>
            <person name="Roest Crollius H."/>
            <person name="Montfort J."/>
            <person name="Robinson-Rechavi M."/>
            <person name="Bucao C."/>
            <person name="Bouchez O."/>
            <person name="Gislard M."/>
            <person name="Lluch J."/>
            <person name="Milhes M."/>
            <person name="Lampietro C."/>
            <person name="Lopez Roques C."/>
            <person name="Donnadieu C."/>
            <person name="Braasch I."/>
            <person name="Desvignes T."/>
            <person name="Postlethwait J."/>
            <person name="Bobe J."/>
            <person name="Guiguen Y."/>
            <person name="Dirks R."/>
        </authorList>
    </citation>
    <scope>NUCLEOTIDE SEQUENCE</scope>
    <source>
        <strain evidence="15">Tag_6206</strain>
        <tissue evidence="15">Liver</tissue>
    </source>
</reference>
<feature type="domain" description="Fibronectin type-III" evidence="13">
    <location>
        <begin position="466"/>
        <end position="560"/>
    </location>
</feature>
<dbReference type="InterPro" id="IPR009030">
    <property type="entry name" value="Growth_fac_rcpt_cys_sf"/>
</dbReference>
<dbReference type="SMART" id="SM01411">
    <property type="entry name" value="Ephrin_rec_like"/>
    <property type="match status" value="1"/>
</dbReference>
<keyword evidence="4 12" id="KW-0732">Signal</keyword>
<feature type="region of interest" description="Disordered" evidence="11">
    <location>
        <begin position="441"/>
        <end position="461"/>
    </location>
</feature>
<evidence type="ECO:0000256" key="9">
    <source>
        <dbReference type="ARBA" id="ARBA00023136"/>
    </source>
</evidence>
<comment type="caution">
    <text evidence="15">The sequence shown here is derived from an EMBL/GenBank/DDBJ whole genome shotgun (WGS) entry which is preliminary data.</text>
</comment>
<evidence type="ECO:0000256" key="8">
    <source>
        <dbReference type="ARBA" id="ARBA00022989"/>
    </source>
</evidence>
<accession>A0A9D3MCI0</accession>
<evidence type="ECO:0000256" key="11">
    <source>
        <dbReference type="SAM" id="MobiDB-lite"/>
    </source>
</evidence>
<dbReference type="GO" id="GO:0005005">
    <property type="term" value="F:transmembrane-ephrin receptor activity"/>
    <property type="evidence" value="ECO:0007669"/>
    <property type="project" value="TreeGrafter"/>
</dbReference>
<dbReference type="FunFam" id="2.10.50.10:FF:000001">
    <property type="entry name" value="Ephrin type-A receptor 5"/>
    <property type="match status" value="1"/>
</dbReference>
<dbReference type="PANTHER" id="PTHR46877">
    <property type="entry name" value="EPH RECEPTOR A5"/>
    <property type="match status" value="1"/>
</dbReference>
<keyword evidence="2" id="KW-1003">Cell membrane</keyword>
<keyword evidence="7" id="KW-0067">ATP-binding</keyword>
<dbReference type="Pfam" id="PF00041">
    <property type="entry name" value="fn3"/>
    <property type="match status" value="2"/>
</dbReference>
<evidence type="ECO:0000313" key="15">
    <source>
        <dbReference type="EMBL" id="KAG5844780.1"/>
    </source>
</evidence>
<evidence type="ECO:0000313" key="16">
    <source>
        <dbReference type="Proteomes" id="UP001044222"/>
    </source>
</evidence>
<dbReference type="Proteomes" id="UP001044222">
    <property type="component" value="Chromosome 8"/>
</dbReference>
<dbReference type="InterPro" id="IPR008979">
    <property type="entry name" value="Galactose-bd-like_sf"/>
</dbReference>
<dbReference type="InterPro" id="IPR050449">
    <property type="entry name" value="Ephrin_rcpt_TKs"/>
</dbReference>
<dbReference type="Gene3D" id="2.60.40.1770">
    <property type="entry name" value="ephrin a2 ectodomain"/>
    <property type="match status" value="1"/>
</dbReference>
<proteinExistence type="predicted"/>
<dbReference type="InterPro" id="IPR011641">
    <property type="entry name" value="Tyr-kin_ephrin_A/B_rcpt-like"/>
</dbReference>
<dbReference type="GO" id="GO:0007411">
    <property type="term" value="P:axon guidance"/>
    <property type="evidence" value="ECO:0007669"/>
    <property type="project" value="TreeGrafter"/>
</dbReference>
<dbReference type="SUPFAM" id="SSF57184">
    <property type="entry name" value="Growth factor receptor domain"/>
    <property type="match status" value="1"/>
</dbReference>
<dbReference type="InterPro" id="IPR001090">
    <property type="entry name" value="Ephrin_rcpt_lig-bd_dom"/>
</dbReference>
<keyword evidence="5" id="KW-0677">Repeat</keyword>
<keyword evidence="6" id="KW-0547">Nucleotide-binding</keyword>
<feature type="chain" id="PRO_5038362241" evidence="12">
    <location>
        <begin position="22"/>
        <end position="597"/>
    </location>
</feature>
<gene>
    <name evidence="15" type="ORF">ANANG_G00166330</name>
</gene>
<evidence type="ECO:0000256" key="6">
    <source>
        <dbReference type="ARBA" id="ARBA00022741"/>
    </source>
</evidence>
<dbReference type="SUPFAM" id="SSF49265">
    <property type="entry name" value="Fibronectin type III"/>
    <property type="match status" value="1"/>
</dbReference>
<dbReference type="PROSITE" id="PS50853">
    <property type="entry name" value="FN3"/>
    <property type="match status" value="2"/>
</dbReference>
<protein>
    <submittedName>
        <fullName evidence="15">Uncharacterized protein</fullName>
    </submittedName>
</protein>
<dbReference type="FunFam" id="2.60.40.10:FF:000059">
    <property type="entry name" value="Ephrin type-A receptor 6"/>
    <property type="match status" value="1"/>
</dbReference>
<evidence type="ECO:0000256" key="3">
    <source>
        <dbReference type="ARBA" id="ARBA00022692"/>
    </source>
</evidence>
<dbReference type="GO" id="GO:0005886">
    <property type="term" value="C:plasma membrane"/>
    <property type="evidence" value="ECO:0007669"/>
    <property type="project" value="UniProtKB-SubCell"/>
</dbReference>
<evidence type="ECO:0000259" key="14">
    <source>
        <dbReference type="PROSITE" id="PS51550"/>
    </source>
</evidence>
<dbReference type="Gene3D" id="2.10.50.10">
    <property type="entry name" value="Tumor Necrosis Factor Receptor, subunit A, domain 2"/>
    <property type="match status" value="1"/>
</dbReference>
<dbReference type="EMBL" id="JAFIRN010000008">
    <property type="protein sequence ID" value="KAG5844780.1"/>
    <property type="molecule type" value="Genomic_DNA"/>
</dbReference>
<feature type="compositionally biased region" description="Gly residues" evidence="11">
    <location>
        <begin position="450"/>
        <end position="461"/>
    </location>
</feature>
<dbReference type="SMART" id="SM00615">
    <property type="entry name" value="EPH_lbd"/>
    <property type="match status" value="1"/>
</dbReference>
<keyword evidence="3" id="KW-0812">Transmembrane</keyword>
<keyword evidence="9" id="KW-0472">Membrane</keyword>
<dbReference type="CDD" id="cd00063">
    <property type="entry name" value="FN3"/>
    <property type="match status" value="2"/>
</dbReference>
<feature type="domain" description="Eph LBD" evidence="14">
    <location>
        <begin position="23"/>
        <end position="205"/>
    </location>
</feature>
<feature type="signal peptide" evidence="12">
    <location>
        <begin position="1"/>
        <end position="21"/>
    </location>
</feature>
<evidence type="ECO:0000256" key="10">
    <source>
        <dbReference type="ARBA" id="ARBA00023170"/>
    </source>
</evidence>
<dbReference type="FunFam" id="2.60.40.10:FF:000787">
    <property type="entry name" value="ephrin type-B receptor 4"/>
    <property type="match status" value="1"/>
</dbReference>
<feature type="domain" description="Fibronectin type-III" evidence="13">
    <location>
        <begin position="328"/>
        <end position="437"/>
    </location>
</feature>
<dbReference type="Pfam" id="PF01404">
    <property type="entry name" value="Ephrin_lbd"/>
    <property type="match status" value="1"/>
</dbReference>
<comment type="subcellular location">
    <subcellularLocation>
        <location evidence="1">Cell membrane</location>
        <topology evidence="1">Single-pass type I membrane protein</topology>
    </subcellularLocation>
</comment>
<evidence type="ECO:0000256" key="7">
    <source>
        <dbReference type="ARBA" id="ARBA00022840"/>
    </source>
</evidence>
<dbReference type="Gene3D" id="2.60.40.10">
    <property type="entry name" value="Immunoglobulins"/>
    <property type="match status" value="2"/>
</dbReference>
<dbReference type="InterPro" id="IPR003961">
    <property type="entry name" value="FN3_dom"/>
</dbReference>
<evidence type="ECO:0000256" key="4">
    <source>
        <dbReference type="ARBA" id="ARBA00022729"/>
    </source>
</evidence>
<evidence type="ECO:0000256" key="2">
    <source>
        <dbReference type="ARBA" id="ARBA00022475"/>
    </source>
</evidence>
<dbReference type="Pfam" id="PF25599">
    <property type="entry name" value="Ephrin_CRD"/>
    <property type="match status" value="1"/>
</dbReference>
<dbReference type="Pfam" id="PF07699">
    <property type="entry name" value="Ephrin_rec_like"/>
    <property type="match status" value="1"/>
</dbReference>
<name>A0A9D3MCI0_ANGAN</name>
<dbReference type="SMART" id="SM00060">
    <property type="entry name" value="FN3"/>
    <property type="match status" value="2"/>
</dbReference>
<dbReference type="InterPro" id="IPR013783">
    <property type="entry name" value="Ig-like_fold"/>
</dbReference>